<dbReference type="InterPro" id="IPR001680">
    <property type="entry name" value="WD40_rpt"/>
</dbReference>
<dbReference type="OrthoDB" id="71006at2759"/>
<dbReference type="SMART" id="SM00320">
    <property type="entry name" value="WD40"/>
    <property type="match status" value="2"/>
</dbReference>
<dbReference type="STRING" id="65357.A0A024GAC5"/>
<dbReference type="InParanoid" id="A0A024GAC5"/>
<proteinExistence type="predicted"/>
<evidence type="ECO:0000313" key="1">
    <source>
        <dbReference type="EMBL" id="CCI43811.1"/>
    </source>
</evidence>
<dbReference type="InterPro" id="IPR036322">
    <property type="entry name" value="WD40_repeat_dom_sf"/>
</dbReference>
<dbReference type="Gene3D" id="2.130.10.10">
    <property type="entry name" value="YVTN repeat-like/Quinoprotein amine dehydrogenase"/>
    <property type="match status" value="1"/>
</dbReference>
<dbReference type="AlphaFoldDB" id="A0A024GAC5"/>
<evidence type="ECO:0000313" key="2">
    <source>
        <dbReference type="Proteomes" id="UP000053237"/>
    </source>
</evidence>
<reference evidence="1 2" key="1">
    <citation type="submission" date="2012-05" db="EMBL/GenBank/DDBJ databases">
        <title>Recombination and specialization in a pathogen metapopulation.</title>
        <authorList>
            <person name="Gardiner A."/>
            <person name="Kemen E."/>
            <person name="Schultz-Larsen T."/>
            <person name="MacLean D."/>
            <person name="Van Oosterhout C."/>
            <person name="Jones J.D.G."/>
        </authorList>
    </citation>
    <scope>NUCLEOTIDE SEQUENCE [LARGE SCALE GENOMIC DNA]</scope>
    <source>
        <strain evidence="1 2">Ac Nc2</strain>
    </source>
</reference>
<keyword evidence="2" id="KW-1185">Reference proteome</keyword>
<dbReference type="EMBL" id="CAIX01000056">
    <property type="protein sequence ID" value="CCI43811.1"/>
    <property type="molecule type" value="Genomic_DNA"/>
</dbReference>
<protein>
    <submittedName>
        <fullName evidence="1">Uncharacterized protein</fullName>
    </submittedName>
</protein>
<accession>A0A024GAC5</accession>
<gene>
    <name evidence="1" type="ORF">BN9_045950</name>
</gene>
<dbReference type="Proteomes" id="UP000053237">
    <property type="component" value="Unassembled WGS sequence"/>
</dbReference>
<organism evidence="1 2">
    <name type="scientific">Albugo candida</name>
    <dbReference type="NCBI Taxonomy" id="65357"/>
    <lineage>
        <taxon>Eukaryota</taxon>
        <taxon>Sar</taxon>
        <taxon>Stramenopiles</taxon>
        <taxon>Oomycota</taxon>
        <taxon>Peronosporomycetes</taxon>
        <taxon>Albuginales</taxon>
        <taxon>Albuginaceae</taxon>
        <taxon>Albugo</taxon>
    </lineage>
</organism>
<sequence>MAASEMQMFPTDSAYSFRRKLELVDKISYLTCDRTDKSSRFIASAMHPVRQWIAAIDSLHNGECVVWNYKTQEVVFRFQFNASNDMYQEMDYEERDSDIATTTLPTTLNVLSPSALARQALAKTTSPNSSYLRVSRRSSSLQLLFYDFEVIQETAKVPIERTWHNEWLILIANSHIMTFDLNHNGSMRRLSSDEFQKSEPTCITVLPCGMLAIGCQDGRIRLWDPHMWKMLRVVETGLTRELQDLKLLTPMNSSKQSFEQERFVAGLSVDGKLTIWTIVRAFNSWEYVKVSELELKELTKSWESTFGFAEINVHHAHEMLTISTKDGTIYVFDVFQLYHAAKPVLLIGILPSVKASFIAVFAGVKRGSFTIASISSLHSGISFSDMIVKGRLFLRENTSSYYEYACGPGHESKDLSTLIPQYHSKKTKMMSLTIGSETRNEIVCIGTTSGLLVLKASFLSPKCAPILIPRSIDKVPLIALPSNDRVLIRFLEESGVEGKDEYKMQDTGMETALEACRQPYLQSSLSDSTYLSALHLGAAHGEILQMDSELRNQKSITLHKVFSGSATSIAWHTAMNRFAFVMPQEQNEQNLKKPSNARRRNFIFGRNSNSDDAGSQRSLHNIPSPSLLAVYDIVGEAQIELIDDSFTAGDGHILHIFSGPFLGLVRYELEDVPGSNDTLPDTKSSDSSPNLFRRKRQESGLGAFSPTLKGAQTPPNSTNVAATEQKIKKTWIEFYEWGARSSASFSLCKVGSSIPCPMAIAWESKSNRFCALLYDRKIVIYSFQRIESKDEECMKKLHEISIEKVVCMKWIQYTLFTLTTSSVHCFIMSKTRYFSFQLASNSDGIASASTLPHKDLTILQNMAKFEFPKAQYLPKQIVTIFGVNKEKLLVADTSANVYTIDLTNQVVQCCIYVSNGLPVEALKTLKCHIISESVTKFIASVMEGFGFISEALAVPRLPIRFATELCIKHNRFEELVGLLDKVQTDSDTVMGTSVFQRGCIALYRADRLEPLEALHDKAQASVSRPKDTIFLAAMLGDHKKHQDALLAHGDFALAMYAAKEKDQDTSLILEKWNEHMQLPTASWRSLLDKLHLDPGHSWLKLSLKA</sequence>
<comment type="caution">
    <text evidence="1">The sequence shown here is derived from an EMBL/GenBank/DDBJ whole genome shotgun (WGS) entry which is preliminary data.</text>
</comment>
<dbReference type="SUPFAM" id="SSF50978">
    <property type="entry name" value="WD40 repeat-like"/>
    <property type="match status" value="1"/>
</dbReference>
<dbReference type="InterPro" id="IPR015943">
    <property type="entry name" value="WD40/YVTN_repeat-like_dom_sf"/>
</dbReference>
<name>A0A024GAC5_9STRA</name>